<keyword evidence="4" id="KW-1185">Reference proteome</keyword>
<proteinExistence type="predicted"/>
<dbReference type="Proteomes" id="UP000651977">
    <property type="component" value="Unassembled WGS sequence"/>
</dbReference>
<dbReference type="CDD" id="cd13589">
    <property type="entry name" value="PBP2_polyamine_RpCGA009"/>
    <property type="match status" value="1"/>
</dbReference>
<dbReference type="InterPro" id="IPR006059">
    <property type="entry name" value="SBP"/>
</dbReference>
<accession>A0ABQ1I075</accession>
<sequence length="348" mass="38017">MKRLLPVIALASLCNVASADQLTAVSFGGAYGAAQQKHMLDPFMEKTGHKILFENYSGGIAEIKAQVESGNILWDVIDVEVIDLERACSEGLLEVIPQDTLPPGDDGTPAAEDFSEAALANECGVGNIVWTVLFAYNNDTIQGGQPSSIADLFDTKTYPGKRALRKRPQVNLEWALIADGVPKSEVYDVLETEEGQARAFAKLASIKDDIVWFDSWSQAPQLLNDGGAVMVQSANGRIFDAIQSEGKPFEMVWDAHLYDLDVWAIVKGTKKKELAMEFIRFATGSKPLSGMPEVAYGPTRNSSYAYVDEAVIPKLPSSHLDEGVKASGEFWADYGESLGEKFNEWLLK</sequence>
<evidence type="ECO:0000313" key="3">
    <source>
        <dbReference type="EMBL" id="GGB03979.1"/>
    </source>
</evidence>
<comment type="caution">
    <text evidence="3">The sequence shown here is derived from an EMBL/GenBank/DDBJ whole genome shotgun (WGS) entry which is preliminary data.</text>
</comment>
<gene>
    <name evidence="3" type="ORF">GCM10007414_16610</name>
</gene>
<name>A0ABQ1I075_9ALTE</name>
<keyword evidence="1 2" id="KW-0732">Signal</keyword>
<dbReference type="RefSeq" id="WP_055733620.1">
    <property type="nucleotide sequence ID" value="NZ_BMDY01000008.1"/>
</dbReference>
<evidence type="ECO:0000256" key="1">
    <source>
        <dbReference type="ARBA" id="ARBA00022729"/>
    </source>
</evidence>
<dbReference type="Pfam" id="PF13416">
    <property type="entry name" value="SBP_bac_8"/>
    <property type="match status" value="1"/>
</dbReference>
<reference evidence="4" key="1">
    <citation type="journal article" date="2019" name="Int. J. Syst. Evol. Microbiol.">
        <title>The Global Catalogue of Microorganisms (GCM) 10K type strain sequencing project: providing services to taxonomists for standard genome sequencing and annotation.</title>
        <authorList>
            <consortium name="The Broad Institute Genomics Platform"/>
            <consortium name="The Broad Institute Genome Sequencing Center for Infectious Disease"/>
            <person name="Wu L."/>
            <person name="Ma J."/>
        </authorList>
    </citation>
    <scope>NUCLEOTIDE SEQUENCE [LARGE SCALE GENOMIC DNA]</scope>
    <source>
        <strain evidence="4">CGMCC 1.10131</strain>
    </source>
</reference>
<dbReference type="Gene3D" id="3.40.190.10">
    <property type="entry name" value="Periplasmic binding protein-like II"/>
    <property type="match status" value="2"/>
</dbReference>
<evidence type="ECO:0000313" key="4">
    <source>
        <dbReference type="Proteomes" id="UP000651977"/>
    </source>
</evidence>
<organism evidence="3 4">
    <name type="scientific">Agarivorans gilvus</name>
    <dbReference type="NCBI Taxonomy" id="680279"/>
    <lineage>
        <taxon>Bacteria</taxon>
        <taxon>Pseudomonadati</taxon>
        <taxon>Pseudomonadota</taxon>
        <taxon>Gammaproteobacteria</taxon>
        <taxon>Alteromonadales</taxon>
        <taxon>Alteromonadaceae</taxon>
        <taxon>Agarivorans</taxon>
    </lineage>
</organism>
<dbReference type="SUPFAM" id="SSF53850">
    <property type="entry name" value="Periplasmic binding protein-like II"/>
    <property type="match status" value="1"/>
</dbReference>
<dbReference type="EMBL" id="BMDY01000008">
    <property type="protein sequence ID" value="GGB03979.1"/>
    <property type="molecule type" value="Genomic_DNA"/>
</dbReference>
<feature type="signal peptide" evidence="2">
    <location>
        <begin position="1"/>
        <end position="19"/>
    </location>
</feature>
<dbReference type="PANTHER" id="PTHR30222:SF2">
    <property type="entry name" value="ABC TRANSPORTER SUBSTRATE-BINDING PROTEIN"/>
    <property type="match status" value="1"/>
</dbReference>
<dbReference type="PANTHER" id="PTHR30222">
    <property type="entry name" value="SPERMIDINE/PUTRESCINE-BINDING PERIPLASMIC PROTEIN"/>
    <property type="match status" value="1"/>
</dbReference>
<feature type="chain" id="PRO_5047320662" evidence="2">
    <location>
        <begin position="20"/>
        <end position="348"/>
    </location>
</feature>
<evidence type="ECO:0000256" key="2">
    <source>
        <dbReference type="SAM" id="SignalP"/>
    </source>
</evidence>
<protein>
    <submittedName>
        <fullName evidence="3">Spermidine/putrescine ABC transporter substrate-binding protein</fullName>
    </submittedName>
</protein>